<dbReference type="Gene3D" id="2.60.120.260">
    <property type="entry name" value="Galactose-binding domain-like"/>
    <property type="match status" value="1"/>
</dbReference>
<dbReference type="SUPFAM" id="SSF52172">
    <property type="entry name" value="CheY-like"/>
    <property type="match status" value="1"/>
</dbReference>
<reference evidence="10" key="1">
    <citation type="journal article" date="2020" name="mSystems">
        <title>Genome- and Community-Level Interaction Insights into Carbon Utilization and Element Cycling Functions of Hydrothermarchaeota in Hydrothermal Sediment.</title>
        <authorList>
            <person name="Zhou Z."/>
            <person name="Liu Y."/>
            <person name="Xu W."/>
            <person name="Pan J."/>
            <person name="Luo Z.H."/>
            <person name="Li M."/>
        </authorList>
    </citation>
    <scope>NUCLEOTIDE SEQUENCE [LARGE SCALE GENOMIC DNA]</scope>
    <source>
        <strain evidence="10">SpSt-503</strain>
    </source>
</reference>
<evidence type="ECO:0000256" key="1">
    <source>
        <dbReference type="ARBA" id="ARBA00000085"/>
    </source>
</evidence>
<dbReference type="CDD" id="cd00156">
    <property type="entry name" value="REC"/>
    <property type="match status" value="1"/>
</dbReference>
<keyword evidence="6" id="KW-0472">Membrane</keyword>
<dbReference type="CDD" id="cd00082">
    <property type="entry name" value="HisKA"/>
    <property type="match status" value="1"/>
</dbReference>
<proteinExistence type="predicted"/>
<feature type="transmembrane region" description="Helical" evidence="6">
    <location>
        <begin position="197"/>
        <end position="213"/>
    </location>
</feature>
<feature type="transmembrane region" description="Helical" evidence="6">
    <location>
        <begin position="171"/>
        <end position="190"/>
    </location>
</feature>
<dbReference type="InterPro" id="IPR000792">
    <property type="entry name" value="Tscrpt_reg_LuxR_C"/>
</dbReference>
<dbReference type="InterPro" id="IPR004358">
    <property type="entry name" value="Sig_transdc_His_kin-like_C"/>
</dbReference>
<name>A0A7C3IIY4_9SPIR</name>
<evidence type="ECO:0000259" key="7">
    <source>
        <dbReference type="PROSITE" id="PS50043"/>
    </source>
</evidence>
<feature type="domain" description="Histidine kinase" evidence="8">
    <location>
        <begin position="399"/>
        <end position="622"/>
    </location>
</feature>
<dbReference type="Gene3D" id="3.30.565.10">
    <property type="entry name" value="Histidine kinase-like ATPase, C-terminal domain"/>
    <property type="match status" value="1"/>
</dbReference>
<dbReference type="SMART" id="SM00421">
    <property type="entry name" value="HTH_LUXR"/>
    <property type="match status" value="1"/>
</dbReference>
<dbReference type="InterPro" id="IPR036890">
    <property type="entry name" value="HATPase_C_sf"/>
</dbReference>
<evidence type="ECO:0000259" key="9">
    <source>
        <dbReference type="PROSITE" id="PS50110"/>
    </source>
</evidence>
<organism evidence="10">
    <name type="scientific">Gracilinema caldarium</name>
    <dbReference type="NCBI Taxonomy" id="215591"/>
    <lineage>
        <taxon>Bacteria</taxon>
        <taxon>Pseudomonadati</taxon>
        <taxon>Spirochaetota</taxon>
        <taxon>Spirochaetia</taxon>
        <taxon>Spirochaetales</taxon>
        <taxon>Breznakiellaceae</taxon>
        <taxon>Gracilinema</taxon>
    </lineage>
</organism>
<sequence length="869" mass="97382">MRRKALITVYFVMLLSPLFAGPIQALRDGWLFSYKNESPRSVKVPGNWTLYGPGIDPFGYGRYERIVDLGPLESRLPLMLRIGEIGTACAVYIDEQLVARRGTFGTSRETHVPMVAPLYVPLPEDVSQRIKLTIEVSNYEDTNGGGIWGQVLLGGASSMQAFRDRAVIRDAAMAGIFIIVFLFYLILFIYRRTDRALLLFAVICLAFFFRQIATGEKIALLVLPSLSWNMLVRTEYLSLYVLAPLYILFFSVLFGPYPWPRWLTWFIIGVGSLASLAVLGLPIPWFISTLIGIQLYWGFLFILTFSVLVSAVRTGKEDAGLFLFSFSIFVIGALNDILLTRLYIPTLSLVTLAQGVFILIQSFALARRFAREYRRSKNLEELNIHLKELDEARSQFLAAASHELRTPVSLIITPVDAILKGAYSENLAHDAPVFSLIRRNCDRLRTISEQLLQVLKIDAGMMKPALQRVDLKDFIQTYVALFSAEAGKKHIRLEFQPPAGGEGKLHAHTDPVLLETVVLNLLSNAIKFTPPEGCIRIELEAAEENRIGFSVQDSGPGIPPEQQSRLFTPFAASAGKKDSGIQSFGLGLPLSAEMIKLLGGTITVQSVMGQGSRFTVRIPRWQAIPIVQETSAVERPAKEKQLPHKPHSTPQQVPSILIVEDDEDMRTFLMEHLSRDFTVYTARSGQEGLDKIHGGLVPDIIISDVMMYPMDGFEFREQLRTMSGFDAVPFLFISAKLEPEIRFRALGTGAVDFIQKPFYIDELTAKISALVALLDQKQKRMEERVLHALRTHDVSPQKTTTSWKDRLAFINLTERDEAVLAWLLQGLSDKEIATQMHCSVRTVSNRVSSLLKRTGQPSRTALIALLKQE</sequence>
<evidence type="ECO:0000256" key="4">
    <source>
        <dbReference type="ARBA" id="ARBA00023125"/>
    </source>
</evidence>
<dbReference type="InterPro" id="IPR036097">
    <property type="entry name" value="HisK_dim/P_sf"/>
</dbReference>
<comment type="catalytic activity">
    <reaction evidence="1">
        <text>ATP + protein L-histidine = ADP + protein N-phospho-L-histidine.</text>
        <dbReference type="EC" id="2.7.13.3"/>
    </reaction>
</comment>
<dbReference type="Gene3D" id="3.40.50.2300">
    <property type="match status" value="1"/>
</dbReference>
<evidence type="ECO:0000256" key="2">
    <source>
        <dbReference type="ARBA" id="ARBA00012438"/>
    </source>
</evidence>
<dbReference type="SUPFAM" id="SSF47384">
    <property type="entry name" value="Homodimeric domain of signal transducing histidine kinase"/>
    <property type="match status" value="1"/>
</dbReference>
<protein>
    <recommendedName>
        <fullName evidence="2">histidine kinase</fullName>
        <ecNumber evidence="2">2.7.13.3</ecNumber>
    </recommendedName>
</protein>
<dbReference type="InterPro" id="IPR003661">
    <property type="entry name" value="HisK_dim/P_dom"/>
</dbReference>
<dbReference type="InterPro" id="IPR011006">
    <property type="entry name" value="CheY-like_superfamily"/>
</dbReference>
<dbReference type="InterPro" id="IPR016032">
    <property type="entry name" value="Sig_transdc_resp-reg_C-effctor"/>
</dbReference>
<dbReference type="InterPro" id="IPR003594">
    <property type="entry name" value="HATPase_dom"/>
</dbReference>
<dbReference type="GO" id="GO:0003677">
    <property type="term" value="F:DNA binding"/>
    <property type="evidence" value="ECO:0007669"/>
    <property type="project" value="UniProtKB-KW"/>
</dbReference>
<dbReference type="Pfam" id="PF00196">
    <property type="entry name" value="GerE"/>
    <property type="match status" value="1"/>
</dbReference>
<keyword evidence="6" id="KW-0812">Transmembrane</keyword>
<feature type="transmembrane region" description="Helical" evidence="6">
    <location>
        <begin position="344"/>
        <end position="366"/>
    </location>
</feature>
<dbReference type="SUPFAM" id="SSF49785">
    <property type="entry name" value="Galactose-binding domain-like"/>
    <property type="match status" value="1"/>
</dbReference>
<dbReference type="PROSITE" id="PS50043">
    <property type="entry name" value="HTH_LUXR_2"/>
    <property type="match status" value="1"/>
</dbReference>
<dbReference type="SUPFAM" id="SSF55874">
    <property type="entry name" value="ATPase domain of HSP90 chaperone/DNA topoisomerase II/histidine kinase"/>
    <property type="match status" value="1"/>
</dbReference>
<accession>A0A7C3IIY4</accession>
<keyword evidence="6" id="KW-1133">Transmembrane helix</keyword>
<dbReference type="Pfam" id="PF00072">
    <property type="entry name" value="Response_reg"/>
    <property type="match status" value="1"/>
</dbReference>
<dbReference type="GO" id="GO:0000155">
    <property type="term" value="F:phosphorelay sensor kinase activity"/>
    <property type="evidence" value="ECO:0007669"/>
    <property type="project" value="InterPro"/>
</dbReference>
<dbReference type="AlphaFoldDB" id="A0A7C3IIY4"/>
<evidence type="ECO:0000259" key="8">
    <source>
        <dbReference type="PROSITE" id="PS50109"/>
    </source>
</evidence>
<dbReference type="PROSITE" id="PS50110">
    <property type="entry name" value="RESPONSE_REGULATORY"/>
    <property type="match status" value="1"/>
</dbReference>
<feature type="transmembrane region" description="Helical" evidence="6">
    <location>
        <begin position="236"/>
        <end position="255"/>
    </location>
</feature>
<dbReference type="Gene3D" id="1.10.287.130">
    <property type="match status" value="1"/>
</dbReference>
<dbReference type="PANTHER" id="PTHR43547">
    <property type="entry name" value="TWO-COMPONENT HISTIDINE KINASE"/>
    <property type="match status" value="1"/>
</dbReference>
<dbReference type="EMBL" id="DSVL01000100">
    <property type="protein sequence ID" value="HFH28525.1"/>
    <property type="molecule type" value="Genomic_DNA"/>
</dbReference>
<dbReference type="SUPFAM" id="SSF46894">
    <property type="entry name" value="C-terminal effector domain of the bipartite response regulators"/>
    <property type="match status" value="1"/>
</dbReference>
<dbReference type="Gene3D" id="1.10.10.10">
    <property type="entry name" value="Winged helix-like DNA-binding domain superfamily/Winged helix DNA-binding domain"/>
    <property type="match status" value="1"/>
</dbReference>
<evidence type="ECO:0000256" key="6">
    <source>
        <dbReference type="SAM" id="Phobius"/>
    </source>
</evidence>
<dbReference type="Pfam" id="PF02518">
    <property type="entry name" value="HATPase_c"/>
    <property type="match status" value="1"/>
</dbReference>
<feature type="domain" description="HTH luxR-type" evidence="7">
    <location>
        <begin position="805"/>
        <end position="869"/>
    </location>
</feature>
<dbReference type="Pfam" id="PF00512">
    <property type="entry name" value="HisKA"/>
    <property type="match status" value="1"/>
</dbReference>
<feature type="transmembrane region" description="Helical" evidence="6">
    <location>
        <begin position="293"/>
        <end position="312"/>
    </location>
</feature>
<dbReference type="InterPro" id="IPR008979">
    <property type="entry name" value="Galactose-bd-like_sf"/>
</dbReference>
<dbReference type="PRINTS" id="PR00344">
    <property type="entry name" value="BCTRLSENSOR"/>
</dbReference>
<evidence type="ECO:0000313" key="10">
    <source>
        <dbReference type="EMBL" id="HFH28525.1"/>
    </source>
</evidence>
<dbReference type="PRINTS" id="PR00038">
    <property type="entry name" value="HTHLUXR"/>
</dbReference>
<evidence type="ECO:0000256" key="3">
    <source>
        <dbReference type="ARBA" id="ARBA00022553"/>
    </source>
</evidence>
<feature type="transmembrane region" description="Helical" evidence="6">
    <location>
        <begin position="262"/>
        <end position="287"/>
    </location>
</feature>
<dbReference type="SMART" id="SM00387">
    <property type="entry name" value="HATPase_c"/>
    <property type="match status" value="1"/>
</dbReference>
<evidence type="ECO:0000256" key="5">
    <source>
        <dbReference type="PROSITE-ProRule" id="PRU00169"/>
    </source>
</evidence>
<dbReference type="InterPro" id="IPR036388">
    <property type="entry name" value="WH-like_DNA-bd_sf"/>
</dbReference>
<feature type="transmembrane region" description="Helical" evidence="6">
    <location>
        <begin position="319"/>
        <end position="338"/>
    </location>
</feature>
<dbReference type="PANTHER" id="PTHR43547:SF2">
    <property type="entry name" value="HYBRID SIGNAL TRANSDUCTION HISTIDINE KINASE C"/>
    <property type="match status" value="1"/>
</dbReference>
<dbReference type="EC" id="2.7.13.3" evidence="2"/>
<dbReference type="InterPro" id="IPR005467">
    <property type="entry name" value="His_kinase_dom"/>
</dbReference>
<dbReference type="InterPro" id="IPR011623">
    <property type="entry name" value="7TMR_DISM_rcpt_extracell_dom1"/>
</dbReference>
<dbReference type="PROSITE" id="PS50109">
    <property type="entry name" value="HIS_KIN"/>
    <property type="match status" value="1"/>
</dbReference>
<keyword evidence="4" id="KW-0238">DNA-binding</keyword>
<dbReference type="Pfam" id="PF07695">
    <property type="entry name" value="7TMR-DISM_7TM"/>
    <property type="match status" value="1"/>
</dbReference>
<keyword evidence="3 5" id="KW-0597">Phosphoprotein</keyword>
<dbReference type="InterPro" id="IPR001789">
    <property type="entry name" value="Sig_transdc_resp-reg_receiver"/>
</dbReference>
<dbReference type="SMART" id="SM00388">
    <property type="entry name" value="HisKA"/>
    <property type="match status" value="1"/>
</dbReference>
<feature type="domain" description="Response regulatory" evidence="9">
    <location>
        <begin position="655"/>
        <end position="771"/>
    </location>
</feature>
<dbReference type="SMART" id="SM00448">
    <property type="entry name" value="REC"/>
    <property type="match status" value="1"/>
</dbReference>
<dbReference type="GO" id="GO:0006355">
    <property type="term" value="P:regulation of DNA-templated transcription"/>
    <property type="evidence" value="ECO:0007669"/>
    <property type="project" value="InterPro"/>
</dbReference>
<feature type="modified residue" description="4-aspartylphosphate" evidence="5">
    <location>
        <position position="704"/>
    </location>
</feature>
<gene>
    <name evidence="10" type="ORF">ENS59_03305</name>
</gene>
<comment type="caution">
    <text evidence="10">The sequence shown here is derived from an EMBL/GenBank/DDBJ whole genome shotgun (WGS) entry which is preliminary data.</text>
</comment>
<dbReference type="CDD" id="cd06170">
    <property type="entry name" value="LuxR_C_like"/>
    <property type="match status" value="1"/>
</dbReference>